<keyword evidence="2" id="KW-0689">Ribosomal protein</keyword>
<evidence type="ECO:0000313" key="8">
    <source>
        <dbReference type="Proteomes" id="UP000256970"/>
    </source>
</evidence>
<dbReference type="GO" id="GO:0006412">
    <property type="term" value="P:translation"/>
    <property type="evidence" value="ECO:0007669"/>
    <property type="project" value="InterPro"/>
</dbReference>
<dbReference type="GO" id="GO:0003735">
    <property type="term" value="F:structural constituent of ribosome"/>
    <property type="evidence" value="ECO:0007669"/>
    <property type="project" value="InterPro"/>
</dbReference>
<evidence type="ECO:0000256" key="5">
    <source>
        <dbReference type="SAM" id="MobiDB-lite"/>
    </source>
</evidence>
<keyword evidence="8" id="KW-1185">Reference proteome</keyword>
<dbReference type="CDD" id="cd01658">
    <property type="entry name" value="Ribosomal_L30"/>
    <property type="match status" value="1"/>
</dbReference>
<dbReference type="PANTHER" id="PTHR15892:SF2">
    <property type="entry name" value="LARGE RIBOSOMAL SUBUNIT PROTEIN UL30M"/>
    <property type="match status" value="1"/>
</dbReference>
<dbReference type="InterPro" id="IPR005996">
    <property type="entry name" value="Ribosomal_uL30_bac-type"/>
</dbReference>
<accession>A0A383WAP3</accession>
<evidence type="ECO:0000256" key="3">
    <source>
        <dbReference type="ARBA" id="ARBA00023274"/>
    </source>
</evidence>
<organism evidence="7 8">
    <name type="scientific">Tetradesmus obliquus</name>
    <name type="common">Green alga</name>
    <name type="synonym">Acutodesmus obliquus</name>
    <dbReference type="NCBI Taxonomy" id="3088"/>
    <lineage>
        <taxon>Eukaryota</taxon>
        <taxon>Viridiplantae</taxon>
        <taxon>Chlorophyta</taxon>
        <taxon>core chlorophytes</taxon>
        <taxon>Chlorophyceae</taxon>
        <taxon>CS clade</taxon>
        <taxon>Sphaeropleales</taxon>
        <taxon>Scenedesmaceae</taxon>
        <taxon>Tetradesmus</taxon>
    </lineage>
</organism>
<evidence type="ECO:0000256" key="1">
    <source>
        <dbReference type="ARBA" id="ARBA00007594"/>
    </source>
</evidence>
<dbReference type="AlphaFoldDB" id="A0A383WAP3"/>
<dbReference type="EMBL" id="FNXT01001197">
    <property type="protein sequence ID" value="SZX73756.1"/>
    <property type="molecule type" value="Genomic_DNA"/>
</dbReference>
<comment type="similarity">
    <text evidence="1">Belongs to the universal ribosomal protein uL30 family.</text>
</comment>
<feature type="compositionally biased region" description="Low complexity" evidence="5">
    <location>
        <begin position="101"/>
        <end position="114"/>
    </location>
</feature>
<dbReference type="PANTHER" id="PTHR15892">
    <property type="entry name" value="MITOCHONDRIAL RIBOSOMAL PROTEIN L30"/>
    <property type="match status" value="1"/>
</dbReference>
<dbReference type="Gene3D" id="3.30.1390.20">
    <property type="entry name" value="Ribosomal protein L30, ferredoxin-like fold domain"/>
    <property type="match status" value="1"/>
</dbReference>
<dbReference type="InterPro" id="IPR016082">
    <property type="entry name" value="Ribosomal_uL30_ferredoxin-like"/>
</dbReference>
<feature type="region of interest" description="Disordered" evidence="5">
    <location>
        <begin position="101"/>
        <end position="120"/>
    </location>
</feature>
<dbReference type="SUPFAM" id="SSF55129">
    <property type="entry name" value="Ribosomal protein L30p/L7e"/>
    <property type="match status" value="1"/>
</dbReference>
<evidence type="ECO:0000256" key="2">
    <source>
        <dbReference type="ARBA" id="ARBA00022980"/>
    </source>
</evidence>
<dbReference type="Pfam" id="PF00327">
    <property type="entry name" value="Ribosomal_L30"/>
    <property type="match status" value="1"/>
</dbReference>
<proteinExistence type="inferred from homology"/>
<dbReference type="NCBIfam" id="TIGR01308">
    <property type="entry name" value="rpmD_bact"/>
    <property type="match status" value="1"/>
</dbReference>
<keyword evidence="3" id="KW-0687">Ribonucleoprotein</keyword>
<dbReference type="InterPro" id="IPR036919">
    <property type="entry name" value="Ribo_uL30_ferredoxin-like_sf"/>
</dbReference>
<dbReference type="HAMAP" id="MF_01371_B">
    <property type="entry name" value="Ribosomal_uL30_B"/>
    <property type="match status" value="1"/>
</dbReference>
<feature type="domain" description="Large ribosomal subunit protein uL30-like ferredoxin-like fold" evidence="6">
    <location>
        <begin position="9"/>
        <end position="59"/>
    </location>
</feature>
<evidence type="ECO:0000259" key="6">
    <source>
        <dbReference type="Pfam" id="PF00327"/>
    </source>
</evidence>
<dbReference type="GO" id="GO:0005739">
    <property type="term" value="C:mitochondrion"/>
    <property type="evidence" value="ECO:0007669"/>
    <property type="project" value="TreeGrafter"/>
</dbReference>
<name>A0A383WAP3_TETOB</name>
<evidence type="ECO:0000313" key="7">
    <source>
        <dbReference type="EMBL" id="SZX73756.1"/>
    </source>
</evidence>
<dbReference type="GO" id="GO:0015934">
    <property type="term" value="C:large ribosomal subunit"/>
    <property type="evidence" value="ECO:0007669"/>
    <property type="project" value="InterPro"/>
</dbReference>
<protein>
    <recommendedName>
        <fullName evidence="4">Large ribosomal subunit protein uL30m</fullName>
    </recommendedName>
</protein>
<reference evidence="7 8" key="1">
    <citation type="submission" date="2016-10" db="EMBL/GenBank/DDBJ databases">
        <authorList>
            <person name="Cai Z."/>
        </authorList>
    </citation>
    <scope>NUCLEOTIDE SEQUENCE [LARGE SCALE GENOMIC DNA]</scope>
</reference>
<dbReference type="STRING" id="3088.A0A383WAP3"/>
<evidence type="ECO:0000256" key="4">
    <source>
        <dbReference type="ARBA" id="ARBA00035281"/>
    </source>
</evidence>
<dbReference type="Proteomes" id="UP000256970">
    <property type="component" value="Unassembled WGS sequence"/>
</dbReference>
<gene>
    <name evidence="7" type="ORF">BQ4739_LOCUS14009</name>
</gene>
<sequence>MGQQPIKTFFVTLRRSQIGKPWFHRQVLDGLGLKKRLLCVEKPNNPVIRGMLRKVAHLVVIETDQMYYNRKVAEYEAAKLRPPVIVRHDLPAGFAAAPALQAAAPSSQQQPRLQQYDELQ</sequence>